<keyword evidence="8 10" id="KW-0472">Membrane</keyword>
<keyword evidence="3 10" id="KW-0812">Transmembrane</keyword>
<feature type="transmembrane region" description="Helical" evidence="10">
    <location>
        <begin position="592"/>
        <end position="615"/>
    </location>
</feature>
<dbReference type="Proteomes" id="UP001054902">
    <property type="component" value="Unassembled WGS sequence"/>
</dbReference>
<accession>A0AAD3HE20</accession>
<feature type="transmembrane region" description="Helical" evidence="10">
    <location>
        <begin position="554"/>
        <end position="580"/>
    </location>
</feature>
<feature type="compositionally biased region" description="Polar residues" evidence="9">
    <location>
        <begin position="147"/>
        <end position="166"/>
    </location>
</feature>
<dbReference type="GO" id="GO:0016020">
    <property type="term" value="C:membrane"/>
    <property type="evidence" value="ECO:0007669"/>
    <property type="project" value="UniProtKB-SubCell"/>
</dbReference>
<dbReference type="AlphaFoldDB" id="A0AAD3HE20"/>
<keyword evidence="7" id="KW-0406">Ion transport</keyword>
<evidence type="ECO:0000256" key="4">
    <source>
        <dbReference type="ARBA" id="ARBA00022842"/>
    </source>
</evidence>
<dbReference type="GO" id="GO:0015095">
    <property type="term" value="F:magnesium ion transmembrane transporter activity"/>
    <property type="evidence" value="ECO:0007669"/>
    <property type="project" value="TreeGrafter"/>
</dbReference>
<dbReference type="PANTHER" id="PTHR13890:SF0">
    <property type="entry name" value="MAGNESIUM TRANSPORTER MRS2 HOMOLOG, MITOCHONDRIAL"/>
    <property type="match status" value="1"/>
</dbReference>
<sequence length="661" mass="74337">MATSNNTSYNSVTSKAAGSASPLPLRPKRKNALQGRLNDIVLLELTNDGGREYHTMTLRGLYDYVVQAIISVGKQKDKAGRSILPHVPVSRSRQASASDLDEVPEFLPPSNLAPITENKVLEQPVESPQHEQEDQDSLRKKRRAMQKNPTVRSILSDEQNIQPTKSSGEESNDTGDGSGNKHAVTLRERLGGYLHPRDMRRLVTPFSASNEPELMVRRHVMLLNFDPLRAICLRDRLLVLVPDGADSILIHLEKRVRGGLEELEHQFFGENSSHMTEVTNSATNQKEYIPTTLLDGLDVVEKYDSEHQKSNRSNETPKLLSDDKDLSFDDGKKDIDNSDLSFDDDDADQGDYKDENIDLKEDTVEETSNDSATTVYSEWEIRNEWDEFKGKDWIEMTFELQTVDAVLASVVKMLSDDSLSLRKKIFQVMEELRGDTASSVPGDHVQEQLRILKDKVREMEGRVTGFVRAMNQILDDEKDMALMNLSRLISHPDKFIQPVPQEVLNEESDEPELILEVYLQQAVSEMNALVLLKGNIENTEELVSLKMDTIRNRLLYINTVLAAISLSVAVASLIGSIFGMNLTNHIETDPTAFRTVVICTLVGVVFILIGILVFIERTGVMPASPRKVLYSRTNVDVEMRQAMSRRNVNNFSSRNLLSGSR</sequence>
<evidence type="ECO:0000313" key="11">
    <source>
        <dbReference type="EMBL" id="GFH59851.1"/>
    </source>
</evidence>
<dbReference type="Gene3D" id="1.20.58.340">
    <property type="entry name" value="Magnesium transport protein CorA, transmembrane region"/>
    <property type="match status" value="1"/>
</dbReference>
<feature type="compositionally biased region" description="Low complexity" evidence="9">
    <location>
        <begin position="1"/>
        <end position="14"/>
    </location>
</feature>
<evidence type="ECO:0000256" key="10">
    <source>
        <dbReference type="SAM" id="Phobius"/>
    </source>
</evidence>
<feature type="region of interest" description="Disordered" evidence="9">
    <location>
        <begin position="83"/>
        <end position="182"/>
    </location>
</feature>
<keyword evidence="2" id="KW-0813">Transport</keyword>
<protein>
    <recommendedName>
        <fullName evidence="13">Magnesium transporter</fullName>
    </recommendedName>
</protein>
<evidence type="ECO:0000313" key="12">
    <source>
        <dbReference type="Proteomes" id="UP001054902"/>
    </source>
</evidence>
<comment type="caution">
    <text evidence="11">The sequence shown here is derived from an EMBL/GenBank/DDBJ whole genome shotgun (WGS) entry which is preliminary data.</text>
</comment>
<proteinExistence type="predicted"/>
<feature type="region of interest" description="Disordered" evidence="9">
    <location>
        <begin position="1"/>
        <end position="27"/>
    </location>
</feature>
<name>A0AAD3HE20_9STRA</name>
<evidence type="ECO:0000256" key="5">
    <source>
        <dbReference type="ARBA" id="ARBA00022946"/>
    </source>
</evidence>
<dbReference type="EMBL" id="BLLK01000069">
    <property type="protein sequence ID" value="GFH59851.1"/>
    <property type="molecule type" value="Genomic_DNA"/>
</dbReference>
<keyword evidence="4" id="KW-0460">Magnesium</keyword>
<feature type="compositionally biased region" description="Basic and acidic residues" evidence="9">
    <location>
        <begin position="128"/>
        <end position="138"/>
    </location>
</feature>
<evidence type="ECO:0000256" key="2">
    <source>
        <dbReference type="ARBA" id="ARBA00022448"/>
    </source>
</evidence>
<dbReference type="Gene3D" id="2.40.128.330">
    <property type="match status" value="1"/>
</dbReference>
<dbReference type="Pfam" id="PF22099">
    <property type="entry name" value="MRS2-like"/>
    <property type="match status" value="1"/>
</dbReference>
<keyword evidence="12" id="KW-1185">Reference proteome</keyword>
<dbReference type="PANTHER" id="PTHR13890">
    <property type="entry name" value="RNA SPLICING PROTEIN MRS2, MITOCHONDRIAL"/>
    <property type="match status" value="1"/>
</dbReference>
<evidence type="ECO:0000256" key="7">
    <source>
        <dbReference type="ARBA" id="ARBA00023065"/>
    </source>
</evidence>
<evidence type="ECO:0000256" key="9">
    <source>
        <dbReference type="SAM" id="MobiDB-lite"/>
    </source>
</evidence>
<evidence type="ECO:0000256" key="3">
    <source>
        <dbReference type="ARBA" id="ARBA00022692"/>
    </source>
</evidence>
<feature type="region of interest" description="Disordered" evidence="9">
    <location>
        <begin position="304"/>
        <end position="325"/>
    </location>
</feature>
<reference evidence="11 12" key="1">
    <citation type="journal article" date="2021" name="Sci. Rep.">
        <title>The genome of the diatom Chaetoceros tenuissimus carries an ancient integrated fragment of an extant virus.</title>
        <authorList>
            <person name="Hongo Y."/>
            <person name="Kimura K."/>
            <person name="Takaki Y."/>
            <person name="Yoshida Y."/>
            <person name="Baba S."/>
            <person name="Kobayashi G."/>
            <person name="Nagasaki K."/>
            <person name="Hano T."/>
            <person name="Tomaru Y."/>
        </authorList>
    </citation>
    <scope>NUCLEOTIDE SEQUENCE [LARGE SCALE GENOMIC DNA]</scope>
    <source>
        <strain evidence="11 12">NIES-3715</strain>
    </source>
</reference>
<organism evidence="11 12">
    <name type="scientific">Chaetoceros tenuissimus</name>
    <dbReference type="NCBI Taxonomy" id="426638"/>
    <lineage>
        <taxon>Eukaryota</taxon>
        <taxon>Sar</taxon>
        <taxon>Stramenopiles</taxon>
        <taxon>Ochrophyta</taxon>
        <taxon>Bacillariophyta</taxon>
        <taxon>Coscinodiscophyceae</taxon>
        <taxon>Chaetocerotophycidae</taxon>
        <taxon>Chaetocerotales</taxon>
        <taxon>Chaetocerotaceae</taxon>
        <taxon>Chaetoceros</taxon>
    </lineage>
</organism>
<keyword evidence="5" id="KW-0809">Transit peptide</keyword>
<feature type="compositionally biased region" description="Basic and acidic residues" evidence="9">
    <location>
        <begin position="350"/>
        <end position="362"/>
    </location>
</feature>
<evidence type="ECO:0000256" key="6">
    <source>
        <dbReference type="ARBA" id="ARBA00022989"/>
    </source>
</evidence>
<gene>
    <name evidence="11" type="ORF">CTEN210_16327</name>
</gene>
<evidence type="ECO:0000256" key="8">
    <source>
        <dbReference type="ARBA" id="ARBA00023136"/>
    </source>
</evidence>
<evidence type="ECO:0000256" key="1">
    <source>
        <dbReference type="ARBA" id="ARBA00004141"/>
    </source>
</evidence>
<dbReference type="InterPro" id="IPR039204">
    <property type="entry name" value="MRS2-like"/>
</dbReference>
<feature type="region of interest" description="Disordered" evidence="9">
    <location>
        <begin position="337"/>
        <end position="371"/>
    </location>
</feature>
<comment type="subcellular location">
    <subcellularLocation>
        <location evidence="1">Membrane</location>
        <topology evidence="1">Multi-pass membrane protein</topology>
    </subcellularLocation>
</comment>
<evidence type="ECO:0008006" key="13">
    <source>
        <dbReference type="Google" id="ProtNLM"/>
    </source>
</evidence>
<keyword evidence="6 10" id="KW-1133">Transmembrane helix</keyword>
<dbReference type="CDD" id="cd12823">
    <property type="entry name" value="Mrs2_Mfm1p-like"/>
    <property type="match status" value="1"/>
</dbReference>